<dbReference type="PANTHER" id="PTHR24305:SF78">
    <property type="entry name" value="P450, PUTATIVE (EUROFUNG)-RELATED"/>
    <property type="match status" value="1"/>
</dbReference>
<dbReference type="InterPro" id="IPR050121">
    <property type="entry name" value="Cytochrome_P450_monoxygenase"/>
</dbReference>
<evidence type="ECO:0000313" key="2">
    <source>
        <dbReference type="Proteomes" id="UP001363622"/>
    </source>
</evidence>
<reference evidence="1 2" key="1">
    <citation type="submission" date="2024-04" db="EMBL/GenBank/DDBJ databases">
        <title>Phyllosticta paracitricarpa is synonymous to the EU quarantine fungus P. citricarpa based on phylogenomic analyses.</title>
        <authorList>
            <consortium name="Lawrence Berkeley National Laboratory"/>
            <person name="Van Ingen-Buijs V.A."/>
            <person name="Van Westerhoven A.C."/>
            <person name="Haridas S."/>
            <person name="Skiadas P."/>
            <person name="Martin F."/>
            <person name="Groenewald J.Z."/>
            <person name="Crous P.W."/>
            <person name="Seidl M.F."/>
        </authorList>
    </citation>
    <scope>NUCLEOTIDE SEQUENCE [LARGE SCALE GENOMIC DNA]</scope>
    <source>
        <strain evidence="1 2">CBS 123371</strain>
    </source>
</reference>
<protein>
    <submittedName>
        <fullName evidence="1">Cytochrome P450</fullName>
    </submittedName>
</protein>
<dbReference type="EMBL" id="JBBPHU010000007">
    <property type="protein sequence ID" value="KAK7515849.1"/>
    <property type="molecule type" value="Genomic_DNA"/>
</dbReference>
<dbReference type="Pfam" id="PF00067">
    <property type="entry name" value="p450"/>
    <property type="match status" value="1"/>
</dbReference>
<accession>A0ABR1KL33</accession>
<gene>
    <name evidence="1" type="ORF">IWZ03DRAFT_407326</name>
</gene>
<dbReference type="PRINTS" id="PR00463">
    <property type="entry name" value="EP450I"/>
</dbReference>
<sequence>MGTSFGLVRLYTAAGVRLQSLTMRTGPRELSILNPSANPLIYGANQNHSWRRRKMDHGLSIKALNSYEPRLRAKVDLLLDQLSARQGQPINTTEWMSFFSFDAMGDVAYGRDFKMLAKGHGTIELRDGKEAKISRMHAAMKMVGVLSSVPWMIRMFAQTEMAGDYSVLMNWCKDTMREKQAALRPDQMPTDIASHLIMARETSEPAQRQTQTSLDEDSMLLIVAGSDTTSGALGNTMYYLTKHPRVYRKLQALVDEAFPNGDTDWTYDEARKISYIDRICNESMRMKTPAPQGLMREVPAGGLQIEDEHIPAGTIVSVPTWTLDHDPRVWKDPDSYQPERFEGVDVNSESVPFMPFLRGVYACPGKNFAYMEMRSVLSRLALRFDLAFAPGETGVAFDEGPMDTFTLMLPPLHLVLTERKKGN</sequence>
<dbReference type="Proteomes" id="UP001363622">
    <property type="component" value="Unassembled WGS sequence"/>
</dbReference>
<comment type="caution">
    <text evidence="1">The sequence shown here is derived from an EMBL/GenBank/DDBJ whole genome shotgun (WGS) entry which is preliminary data.</text>
</comment>
<dbReference type="InterPro" id="IPR002401">
    <property type="entry name" value="Cyt_P450_E_grp-I"/>
</dbReference>
<evidence type="ECO:0000313" key="1">
    <source>
        <dbReference type="EMBL" id="KAK7515849.1"/>
    </source>
</evidence>
<name>A0ABR1KL33_9PEZI</name>
<dbReference type="PANTHER" id="PTHR24305">
    <property type="entry name" value="CYTOCHROME P450"/>
    <property type="match status" value="1"/>
</dbReference>
<organism evidence="1 2">
    <name type="scientific">Phyllosticta citriasiana</name>
    <dbReference type="NCBI Taxonomy" id="595635"/>
    <lineage>
        <taxon>Eukaryota</taxon>
        <taxon>Fungi</taxon>
        <taxon>Dikarya</taxon>
        <taxon>Ascomycota</taxon>
        <taxon>Pezizomycotina</taxon>
        <taxon>Dothideomycetes</taxon>
        <taxon>Dothideomycetes incertae sedis</taxon>
        <taxon>Botryosphaeriales</taxon>
        <taxon>Phyllostictaceae</taxon>
        <taxon>Phyllosticta</taxon>
    </lineage>
</organism>
<proteinExistence type="predicted"/>
<dbReference type="PRINTS" id="PR00385">
    <property type="entry name" value="P450"/>
</dbReference>
<dbReference type="Gene3D" id="1.10.630.10">
    <property type="entry name" value="Cytochrome P450"/>
    <property type="match status" value="1"/>
</dbReference>
<dbReference type="InterPro" id="IPR036396">
    <property type="entry name" value="Cyt_P450_sf"/>
</dbReference>
<dbReference type="InterPro" id="IPR001128">
    <property type="entry name" value="Cyt_P450"/>
</dbReference>
<keyword evidence="2" id="KW-1185">Reference proteome</keyword>
<dbReference type="SUPFAM" id="SSF48264">
    <property type="entry name" value="Cytochrome P450"/>
    <property type="match status" value="1"/>
</dbReference>
<dbReference type="CDD" id="cd11061">
    <property type="entry name" value="CYP67-like"/>
    <property type="match status" value="1"/>
</dbReference>